<dbReference type="GeneID" id="114244587"/>
<dbReference type="SMART" id="SM00317">
    <property type="entry name" value="SET"/>
    <property type="match status" value="1"/>
</dbReference>
<feature type="domain" description="SET" evidence="1">
    <location>
        <begin position="37"/>
        <end position="272"/>
    </location>
</feature>
<accession>A0A6J2JRS5</accession>
<dbReference type="PANTHER" id="PTHR46455:SF3">
    <property type="entry name" value="SET AND MYND DOMAIN CONTAINING, ARTHROPOD-SPECIFIC, MEMBER 9, ISOFORM A-RELATED"/>
    <property type="match status" value="1"/>
</dbReference>
<protein>
    <submittedName>
        <fullName evidence="3">SET domain-containing protein SmydA-8-like isoform X1</fullName>
    </submittedName>
</protein>
<evidence type="ECO:0000313" key="3">
    <source>
        <dbReference type="RefSeq" id="XP_028032245.1"/>
    </source>
</evidence>
<name>A0A6J2JRS5_BOMMA</name>
<dbReference type="GO" id="GO:0008276">
    <property type="term" value="F:protein methyltransferase activity"/>
    <property type="evidence" value="ECO:0007669"/>
    <property type="project" value="UniProtKB-ARBA"/>
</dbReference>
<organism evidence="2 3">
    <name type="scientific">Bombyx mandarina</name>
    <name type="common">Wild silk moth</name>
    <name type="synonym">Wild silkworm</name>
    <dbReference type="NCBI Taxonomy" id="7092"/>
    <lineage>
        <taxon>Eukaryota</taxon>
        <taxon>Metazoa</taxon>
        <taxon>Ecdysozoa</taxon>
        <taxon>Arthropoda</taxon>
        <taxon>Hexapoda</taxon>
        <taxon>Insecta</taxon>
        <taxon>Pterygota</taxon>
        <taxon>Neoptera</taxon>
        <taxon>Endopterygota</taxon>
        <taxon>Lepidoptera</taxon>
        <taxon>Glossata</taxon>
        <taxon>Ditrysia</taxon>
        <taxon>Bombycoidea</taxon>
        <taxon>Bombycidae</taxon>
        <taxon>Bombycinae</taxon>
        <taxon>Bombyx</taxon>
    </lineage>
</organism>
<dbReference type="Gene3D" id="6.10.140.2220">
    <property type="match status" value="1"/>
</dbReference>
<reference evidence="3" key="1">
    <citation type="submission" date="2025-08" db="UniProtKB">
        <authorList>
            <consortium name="RefSeq"/>
        </authorList>
    </citation>
    <scope>IDENTIFICATION</scope>
    <source>
        <tissue evidence="3">Silk gland</tissue>
    </source>
</reference>
<sequence length="515" mass="58571">MYIDVNWIDGVSQPRQPNELSNSGIRAMERPVLQETNLLNIFDTSSGSNWFISQSNLGGRGLFASKAIKQGSLIYKNKPLAVGPRPDSAGHRFCAVCYKVSDTCISCDTCSLFLCNDKCKQTQQHNTLCEFISKNFAQHPDSEDTSIALSKILIYLKLILLKTEVNSFLHVFQTSPIEKHSEFEEISSRFIISQEHLKFMDQVRYILKLNSFRISHMFEGNKIPLRGFYPISAFLNHSCVPNTRSIFKSDHTMEVYASKDIDIGEEILTCYTGLLWSTPARRCHLYKTKKFWCKCKRCQDKTEMGTNLSALKCLNKDCLGVLQPATATNPRTCWYCDNCGLKVPAQQISTIHSVLGSLVGTLNLDNELRLETKILERLANFVPFSNHIFVDLRLRLVLKLGFSDGLKFNELTESRLSLKLVLCRDILATLAALGLEDSHLCGLLFYHLHATLAERARRHPDLYDGLKSEIESTIERAYRILRGDISAPVDLELRYRYLGPDCEKPQQERFSILSI</sequence>
<evidence type="ECO:0000259" key="1">
    <source>
        <dbReference type="PROSITE" id="PS50280"/>
    </source>
</evidence>
<dbReference type="InterPro" id="IPR053010">
    <property type="entry name" value="SET_SmydA-8"/>
</dbReference>
<dbReference type="PANTHER" id="PTHR46455">
    <property type="entry name" value="SET AND MYND DOMAIN CONTAINING, ARTHROPOD-SPECIFIC, MEMBER 4, ISOFORM A"/>
    <property type="match status" value="1"/>
</dbReference>
<proteinExistence type="predicted"/>
<dbReference type="AlphaFoldDB" id="A0A6J2JRS5"/>
<dbReference type="GO" id="GO:0008757">
    <property type="term" value="F:S-adenosylmethionine-dependent methyltransferase activity"/>
    <property type="evidence" value="ECO:0007669"/>
    <property type="project" value="UniProtKB-ARBA"/>
</dbReference>
<dbReference type="Gene3D" id="2.170.270.10">
    <property type="entry name" value="SET domain"/>
    <property type="match status" value="1"/>
</dbReference>
<dbReference type="PROSITE" id="PS50280">
    <property type="entry name" value="SET"/>
    <property type="match status" value="1"/>
</dbReference>
<gene>
    <name evidence="3" type="primary">LOC114244587</name>
</gene>
<dbReference type="Pfam" id="PF00856">
    <property type="entry name" value="SET"/>
    <property type="match status" value="1"/>
</dbReference>
<keyword evidence="2" id="KW-1185">Reference proteome</keyword>
<dbReference type="InterPro" id="IPR046341">
    <property type="entry name" value="SET_dom_sf"/>
</dbReference>
<dbReference type="GO" id="GO:0008170">
    <property type="term" value="F:N-methyltransferase activity"/>
    <property type="evidence" value="ECO:0007669"/>
    <property type="project" value="UniProtKB-ARBA"/>
</dbReference>
<dbReference type="SUPFAM" id="SSF82199">
    <property type="entry name" value="SET domain"/>
    <property type="match status" value="1"/>
</dbReference>
<dbReference type="Gene3D" id="1.10.220.160">
    <property type="match status" value="1"/>
</dbReference>
<dbReference type="InterPro" id="IPR001214">
    <property type="entry name" value="SET_dom"/>
</dbReference>
<dbReference type="OrthoDB" id="5945798at2759"/>
<evidence type="ECO:0000313" key="2">
    <source>
        <dbReference type="Proteomes" id="UP000504629"/>
    </source>
</evidence>
<dbReference type="RefSeq" id="XP_028032245.1">
    <property type="nucleotide sequence ID" value="XM_028176444.1"/>
</dbReference>
<dbReference type="KEGG" id="bman:114244587"/>
<dbReference type="CDD" id="cd20071">
    <property type="entry name" value="SET_SMYD"/>
    <property type="match status" value="1"/>
</dbReference>
<dbReference type="Proteomes" id="UP000504629">
    <property type="component" value="Unplaced"/>
</dbReference>